<name>A0A1J4KIQ1_9EUKA</name>
<dbReference type="Proteomes" id="UP000179807">
    <property type="component" value="Unassembled WGS sequence"/>
</dbReference>
<feature type="transmembrane region" description="Helical" evidence="16">
    <location>
        <begin position="140"/>
        <end position="157"/>
    </location>
</feature>
<evidence type="ECO:0000256" key="12">
    <source>
        <dbReference type="ARBA" id="ARBA00023136"/>
    </source>
</evidence>
<dbReference type="OrthoDB" id="8300106at2759"/>
<evidence type="ECO:0000313" key="18">
    <source>
        <dbReference type="Proteomes" id="UP000179807"/>
    </source>
</evidence>
<dbReference type="EC" id="2.1.1.71" evidence="15"/>
<dbReference type="PANTHER" id="PTHR15458">
    <property type="entry name" value="PHOSPHATIDYLETHANOLAMINE N-METHYLTRANSFERASE"/>
    <property type="match status" value="1"/>
</dbReference>
<keyword evidence="14" id="KW-1208">Phospholipid metabolism</keyword>
<keyword evidence="6" id="KW-0808">Transferase</keyword>
<keyword evidence="4" id="KW-0444">Lipid biosynthesis</keyword>
<evidence type="ECO:0000256" key="4">
    <source>
        <dbReference type="ARBA" id="ARBA00022516"/>
    </source>
</evidence>
<proteinExistence type="predicted"/>
<dbReference type="EMBL" id="MLAK01000636">
    <property type="protein sequence ID" value="OHT09558.1"/>
    <property type="molecule type" value="Genomic_DNA"/>
</dbReference>
<keyword evidence="11" id="KW-0443">Lipid metabolism</keyword>
<comment type="caution">
    <text evidence="17">The sequence shown here is derived from an EMBL/GenBank/DDBJ whole genome shotgun (WGS) entry which is preliminary data.</text>
</comment>
<evidence type="ECO:0000256" key="8">
    <source>
        <dbReference type="ARBA" id="ARBA00022692"/>
    </source>
</evidence>
<evidence type="ECO:0000256" key="1">
    <source>
        <dbReference type="ARBA" id="ARBA00004477"/>
    </source>
</evidence>
<evidence type="ECO:0000256" key="2">
    <source>
        <dbReference type="ARBA" id="ARBA00004969"/>
    </source>
</evidence>
<keyword evidence="7" id="KW-0949">S-adenosyl-L-methionine</keyword>
<evidence type="ECO:0000313" key="17">
    <source>
        <dbReference type="EMBL" id="OHT09558.1"/>
    </source>
</evidence>
<evidence type="ECO:0000256" key="5">
    <source>
        <dbReference type="ARBA" id="ARBA00022603"/>
    </source>
</evidence>
<protein>
    <recommendedName>
        <fullName evidence="15">phosphatidyl-N-methylethanolamine N-methyltransferase</fullName>
        <ecNumber evidence="15">2.1.1.71</ecNumber>
    </recommendedName>
</protein>
<keyword evidence="13" id="KW-0594">Phospholipid biosynthesis</keyword>
<gene>
    <name evidence="17" type="primary">PLMT</name>
    <name evidence="17" type="ORF">TRFO_21515</name>
</gene>
<evidence type="ECO:0000256" key="7">
    <source>
        <dbReference type="ARBA" id="ARBA00022691"/>
    </source>
</evidence>
<evidence type="ECO:0000256" key="15">
    <source>
        <dbReference type="ARBA" id="ARBA00034137"/>
    </source>
</evidence>
<evidence type="ECO:0000256" key="14">
    <source>
        <dbReference type="ARBA" id="ARBA00023264"/>
    </source>
</evidence>
<dbReference type="Pfam" id="PF04191">
    <property type="entry name" value="PEMT"/>
    <property type="match status" value="1"/>
</dbReference>
<comment type="pathway">
    <text evidence="2">Phospholipid metabolism; phosphatidylcholine biosynthesis.</text>
</comment>
<reference evidence="17" key="1">
    <citation type="submission" date="2016-10" db="EMBL/GenBank/DDBJ databases">
        <authorList>
            <person name="Benchimol M."/>
            <person name="Almeida L.G."/>
            <person name="Vasconcelos A.T."/>
            <person name="Perreira-Neves A."/>
            <person name="Rosa I.A."/>
            <person name="Tasca T."/>
            <person name="Bogo M.R."/>
            <person name="de Souza W."/>
        </authorList>
    </citation>
    <scope>NUCLEOTIDE SEQUENCE [LARGE SCALE GENOMIC DNA]</scope>
    <source>
        <strain evidence="17">K</strain>
    </source>
</reference>
<dbReference type="VEuPathDB" id="TrichDB:TRFO_21515"/>
<feature type="transmembrane region" description="Helical" evidence="16">
    <location>
        <begin position="6"/>
        <end position="26"/>
    </location>
</feature>
<evidence type="ECO:0000256" key="3">
    <source>
        <dbReference type="ARBA" id="ARBA00005189"/>
    </source>
</evidence>
<keyword evidence="9" id="KW-0256">Endoplasmic reticulum</keyword>
<keyword evidence="8 16" id="KW-0812">Transmembrane</keyword>
<dbReference type="AlphaFoldDB" id="A0A1J4KIQ1"/>
<dbReference type="InterPro" id="IPR024960">
    <property type="entry name" value="PEMT/MFAP"/>
</dbReference>
<evidence type="ECO:0000256" key="9">
    <source>
        <dbReference type="ARBA" id="ARBA00022824"/>
    </source>
</evidence>
<dbReference type="GO" id="GO:0005789">
    <property type="term" value="C:endoplasmic reticulum membrane"/>
    <property type="evidence" value="ECO:0007669"/>
    <property type="project" value="UniProtKB-SubCell"/>
</dbReference>
<comment type="pathway">
    <text evidence="3">Lipid metabolism.</text>
</comment>
<dbReference type="PANTHER" id="PTHR15458:SF5">
    <property type="entry name" value="PHOSPHATIDYLETHANOLAMINE N-METHYLTRANSFERASE"/>
    <property type="match status" value="1"/>
</dbReference>
<evidence type="ECO:0000256" key="6">
    <source>
        <dbReference type="ARBA" id="ARBA00022679"/>
    </source>
</evidence>
<keyword evidence="5" id="KW-0489">Methyltransferase</keyword>
<sequence length="172" mass="19484">MNFSVLIASVSSIIPYFLYGYAYLFPNRILRYITQSQFIDIIKFFKTVTFLSILPLTYKAGLNIPGVCVGGPLILIGEYLNEMVYRLLGIRGVFYGAEFGSVKPKEKLSQFPFTMSDPQLKGSLMIVIGACMCLKTTRELIAVTIPWVFSYFFLMIIENHSVFPNDSEIIQS</sequence>
<evidence type="ECO:0000256" key="11">
    <source>
        <dbReference type="ARBA" id="ARBA00023098"/>
    </source>
</evidence>
<accession>A0A1J4KIQ1</accession>
<evidence type="ECO:0000256" key="16">
    <source>
        <dbReference type="SAM" id="Phobius"/>
    </source>
</evidence>
<keyword evidence="12 16" id="KW-0472">Membrane</keyword>
<evidence type="ECO:0000256" key="10">
    <source>
        <dbReference type="ARBA" id="ARBA00022989"/>
    </source>
</evidence>
<dbReference type="InterPro" id="IPR007318">
    <property type="entry name" value="Phopholipid_MeTrfase"/>
</dbReference>
<keyword evidence="10 16" id="KW-1133">Transmembrane helix</keyword>
<dbReference type="GO" id="GO:0032259">
    <property type="term" value="P:methylation"/>
    <property type="evidence" value="ECO:0007669"/>
    <property type="project" value="UniProtKB-KW"/>
</dbReference>
<dbReference type="RefSeq" id="XP_068362694.1">
    <property type="nucleotide sequence ID" value="XM_068502022.1"/>
</dbReference>
<keyword evidence="18" id="KW-1185">Reference proteome</keyword>
<dbReference type="GeneID" id="94836726"/>
<dbReference type="GO" id="GO:0006656">
    <property type="term" value="P:phosphatidylcholine biosynthetic process"/>
    <property type="evidence" value="ECO:0007669"/>
    <property type="project" value="UniProtKB-UniPathway"/>
</dbReference>
<comment type="subcellular location">
    <subcellularLocation>
        <location evidence="1">Endoplasmic reticulum membrane</location>
        <topology evidence="1">Multi-pass membrane protein</topology>
    </subcellularLocation>
</comment>
<dbReference type="UniPathway" id="UPA00753"/>
<dbReference type="GO" id="GO:0000773">
    <property type="term" value="F:phosphatidyl-N-methylethanolamine N-methyltransferase activity"/>
    <property type="evidence" value="ECO:0007669"/>
    <property type="project" value="UniProtKB-EC"/>
</dbReference>
<evidence type="ECO:0000256" key="13">
    <source>
        <dbReference type="ARBA" id="ARBA00023209"/>
    </source>
</evidence>
<organism evidence="17 18">
    <name type="scientific">Tritrichomonas foetus</name>
    <dbReference type="NCBI Taxonomy" id="1144522"/>
    <lineage>
        <taxon>Eukaryota</taxon>
        <taxon>Metamonada</taxon>
        <taxon>Parabasalia</taxon>
        <taxon>Tritrichomonadida</taxon>
        <taxon>Tritrichomonadidae</taxon>
        <taxon>Tritrichomonas</taxon>
    </lineage>
</organism>